<evidence type="ECO:0000256" key="1">
    <source>
        <dbReference type="ARBA" id="ARBA00023015"/>
    </source>
</evidence>
<keyword evidence="1" id="KW-0805">Transcription regulation</keyword>
<feature type="domain" description="IBH1-like N-terminal" evidence="4">
    <location>
        <begin position="12"/>
        <end position="77"/>
    </location>
</feature>
<proteinExistence type="predicted"/>
<evidence type="ECO:0000256" key="2">
    <source>
        <dbReference type="ARBA" id="ARBA00023163"/>
    </source>
</evidence>
<protein>
    <recommendedName>
        <fullName evidence="4">IBH1-like N-terminal domain-containing protein</fullName>
    </recommendedName>
</protein>
<dbReference type="InterPro" id="IPR059002">
    <property type="entry name" value="IBH1_N"/>
</dbReference>
<evidence type="ECO:0000256" key="3">
    <source>
        <dbReference type="SAM" id="MobiDB-lite"/>
    </source>
</evidence>
<gene>
    <name evidence="5" type="ORF">DH2020_000843</name>
</gene>
<sequence>MKTEKNLPRNPSSIKTRFAVKFLQAMNKMNKRKNPSTSMAVKYKRYQFIRAAATSSMASAVGPRRAWSRAVLRKMRNHTAIHRFPMNNKTRTTRRFPITRRKRSSILRGNPRQEDDLGFGQEDDLRGLVPGGQGMDFCRLLSETAHYIKCLKTQVQVMTNVLHHYST</sequence>
<accession>A0ABR0XY92</accession>
<reference evidence="5 6" key="1">
    <citation type="journal article" date="2021" name="Comput. Struct. Biotechnol. J.">
        <title>De novo genome assembly of the potent medicinal plant Rehmannia glutinosa using nanopore technology.</title>
        <authorList>
            <person name="Ma L."/>
            <person name="Dong C."/>
            <person name="Song C."/>
            <person name="Wang X."/>
            <person name="Zheng X."/>
            <person name="Niu Y."/>
            <person name="Chen S."/>
            <person name="Feng W."/>
        </authorList>
    </citation>
    <scope>NUCLEOTIDE SEQUENCE [LARGE SCALE GENOMIC DNA]</scope>
    <source>
        <strain evidence="5">DH-2019</strain>
    </source>
</reference>
<evidence type="ECO:0000259" key="4">
    <source>
        <dbReference type="Pfam" id="PF26576"/>
    </source>
</evidence>
<organism evidence="5 6">
    <name type="scientific">Rehmannia glutinosa</name>
    <name type="common">Chinese foxglove</name>
    <dbReference type="NCBI Taxonomy" id="99300"/>
    <lineage>
        <taxon>Eukaryota</taxon>
        <taxon>Viridiplantae</taxon>
        <taxon>Streptophyta</taxon>
        <taxon>Embryophyta</taxon>
        <taxon>Tracheophyta</taxon>
        <taxon>Spermatophyta</taxon>
        <taxon>Magnoliopsida</taxon>
        <taxon>eudicotyledons</taxon>
        <taxon>Gunneridae</taxon>
        <taxon>Pentapetalae</taxon>
        <taxon>asterids</taxon>
        <taxon>lamiids</taxon>
        <taxon>Lamiales</taxon>
        <taxon>Orobanchaceae</taxon>
        <taxon>Rehmannieae</taxon>
        <taxon>Rehmannia</taxon>
    </lineage>
</organism>
<dbReference type="InterPro" id="IPR044660">
    <property type="entry name" value="IBH1-like"/>
</dbReference>
<dbReference type="EMBL" id="JABTTQ020000001">
    <property type="protein sequence ID" value="KAK6163979.1"/>
    <property type="molecule type" value="Genomic_DNA"/>
</dbReference>
<keyword evidence="2" id="KW-0804">Transcription</keyword>
<dbReference type="PANTHER" id="PTHR33124:SF40">
    <property type="entry name" value="TRANSCRIPTION FACTOR IBH1"/>
    <property type="match status" value="1"/>
</dbReference>
<name>A0ABR0XY92_REHGL</name>
<keyword evidence="6" id="KW-1185">Reference proteome</keyword>
<dbReference type="Proteomes" id="UP001318860">
    <property type="component" value="Unassembled WGS sequence"/>
</dbReference>
<evidence type="ECO:0000313" key="6">
    <source>
        <dbReference type="Proteomes" id="UP001318860"/>
    </source>
</evidence>
<dbReference type="Pfam" id="PF26576">
    <property type="entry name" value="IBH1_N"/>
    <property type="match status" value="1"/>
</dbReference>
<dbReference type="PANTHER" id="PTHR33124">
    <property type="entry name" value="TRANSCRIPTION FACTOR IBH1-LIKE 1"/>
    <property type="match status" value="1"/>
</dbReference>
<evidence type="ECO:0000313" key="5">
    <source>
        <dbReference type="EMBL" id="KAK6163979.1"/>
    </source>
</evidence>
<comment type="caution">
    <text evidence="5">The sequence shown here is derived from an EMBL/GenBank/DDBJ whole genome shotgun (WGS) entry which is preliminary data.</text>
</comment>
<feature type="region of interest" description="Disordered" evidence="3">
    <location>
        <begin position="102"/>
        <end position="121"/>
    </location>
</feature>